<proteinExistence type="predicted"/>
<gene>
    <name evidence="3" type="ORF">BJ975_000271</name>
    <name evidence="2" type="ORF">IDH50_03020</name>
</gene>
<dbReference type="EMBL" id="JACBZN010000001">
    <property type="protein sequence ID" value="NYI36896.1"/>
    <property type="molecule type" value="Genomic_DNA"/>
</dbReference>
<comment type="caution">
    <text evidence="2">The sequence shown here is derived from an EMBL/GenBank/DDBJ whole genome shotgun (WGS) entry which is preliminary data.</text>
</comment>
<feature type="domain" description="VOC" evidence="1">
    <location>
        <begin position="5"/>
        <end position="131"/>
    </location>
</feature>
<dbReference type="AlphaFoldDB" id="A0A8I0KH79"/>
<dbReference type="SUPFAM" id="SSF54593">
    <property type="entry name" value="Glyoxalase/Bleomycin resistance protein/Dihydroxybiphenyl dioxygenase"/>
    <property type="match status" value="1"/>
</dbReference>
<accession>A0A8I0KH79</accession>
<dbReference type="Pfam" id="PF13468">
    <property type="entry name" value="Glyoxalase_3"/>
    <property type="match status" value="1"/>
</dbReference>
<evidence type="ECO:0000313" key="5">
    <source>
        <dbReference type="Proteomes" id="UP000659061"/>
    </source>
</evidence>
<dbReference type="Gene3D" id="3.10.180.10">
    <property type="entry name" value="2,3-Dihydroxybiphenyl 1,2-Dioxygenase, domain 1"/>
    <property type="match status" value="1"/>
</dbReference>
<reference evidence="2" key="2">
    <citation type="submission" date="2020-09" db="EMBL/GenBank/DDBJ databases">
        <title>Novel species in genus Aeromicrobium.</title>
        <authorList>
            <person name="Zhang G."/>
        </authorList>
    </citation>
    <scope>NUCLEOTIDE SEQUENCE</scope>
    <source>
        <strain evidence="2">SSW1-57</strain>
    </source>
</reference>
<keyword evidence="4" id="KW-1185">Reference proteome</keyword>
<sequence>MSLPRIRQVVLITDDLAAASAQARELFGFTGGVSLDEEMAKLGFEHVIFSFADTFVEIVSPLDPASPHGRMLEKNGPGGYMVVVQVDDVPTLVDRAAGLGFGPIMNEDYHGAPLTQWHPKHLGTLAEIDQVSPPESWHFAPAVFEQCSPDVARDIVAASLVADDPDGLASTWAQLLVREAPQDGVVRLARGETLTILPADGGPRGLRSVDVVAADPARVGDAVELCGVTFRFVAPSPQEQS</sequence>
<dbReference type="InterPro" id="IPR029068">
    <property type="entry name" value="Glyas_Bleomycin-R_OHBP_Dase"/>
</dbReference>
<evidence type="ECO:0000313" key="2">
    <source>
        <dbReference type="EMBL" id="MBD1269195.1"/>
    </source>
</evidence>
<dbReference type="EMBL" id="JACWMT010000001">
    <property type="protein sequence ID" value="MBD1269195.1"/>
    <property type="molecule type" value="Genomic_DNA"/>
</dbReference>
<dbReference type="InterPro" id="IPR037523">
    <property type="entry name" value="VOC_core"/>
</dbReference>
<reference evidence="3 4" key="1">
    <citation type="submission" date="2020-07" db="EMBL/GenBank/DDBJ databases">
        <title>Sequencing the genomes of 1000 actinobacteria strains.</title>
        <authorList>
            <person name="Klenk H.-P."/>
        </authorList>
    </citation>
    <scope>NUCLEOTIDE SEQUENCE [LARGE SCALE GENOMIC DNA]</scope>
    <source>
        <strain evidence="3 4">DSM 19087</strain>
    </source>
</reference>
<evidence type="ECO:0000259" key="1">
    <source>
        <dbReference type="PROSITE" id="PS51819"/>
    </source>
</evidence>
<name>A0A8I0KH79_9ACTN</name>
<organism evidence="2 5">
    <name type="scientific">Aeromicrobium tamlense</name>
    <dbReference type="NCBI Taxonomy" id="375541"/>
    <lineage>
        <taxon>Bacteria</taxon>
        <taxon>Bacillati</taxon>
        <taxon>Actinomycetota</taxon>
        <taxon>Actinomycetes</taxon>
        <taxon>Propionibacteriales</taxon>
        <taxon>Nocardioidaceae</taxon>
        <taxon>Aeromicrobium</taxon>
    </lineage>
</organism>
<evidence type="ECO:0000313" key="3">
    <source>
        <dbReference type="EMBL" id="NYI36896.1"/>
    </source>
</evidence>
<dbReference type="RefSeq" id="WP_190263499.1">
    <property type="nucleotide sequence ID" value="NZ_BAAAMP010000002.1"/>
</dbReference>
<dbReference type="InterPro" id="IPR025870">
    <property type="entry name" value="Glyoxalase-like_dom"/>
</dbReference>
<dbReference type="Proteomes" id="UP000659061">
    <property type="component" value="Unassembled WGS sequence"/>
</dbReference>
<dbReference type="Proteomes" id="UP000587211">
    <property type="component" value="Unassembled WGS sequence"/>
</dbReference>
<evidence type="ECO:0000313" key="4">
    <source>
        <dbReference type="Proteomes" id="UP000587211"/>
    </source>
</evidence>
<dbReference type="PROSITE" id="PS51819">
    <property type="entry name" value="VOC"/>
    <property type="match status" value="1"/>
</dbReference>
<protein>
    <submittedName>
        <fullName evidence="2">VOC family protein</fullName>
    </submittedName>
</protein>